<evidence type="ECO:0000313" key="2">
    <source>
        <dbReference type="EMBL" id="DAE27076.1"/>
    </source>
</evidence>
<keyword evidence="1" id="KW-0812">Transmembrane</keyword>
<name>A0A8S5R7W3_9VIRU</name>
<evidence type="ECO:0000256" key="1">
    <source>
        <dbReference type="SAM" id="Phobius"/>
    </source>
</evidence>
<keyword evidence="1" id="KW-0472">Membrane</keyword>
<sequence length="68" mass="8051">MIIDFFLSVNVYFYVLFPQLIASFIRLFLCIILIAFSSIIVYYNVNKKIKAGTAKPRQHIRNRHQSKK</sequence>
<accession>A0A8S5R7W3</accession>
<dbReference type="EMBL" id="BK015827">
    <property type="protein sequence ID" value="DAE27076.1"/>
    <property type="molecule type" value="Genomic_DNA"/>
</dbReference>
<keyword evidence="1" id="KW-1133">Transmembrane helix</keyword>
<protein>
    <submittedName>
        <fullName evidence="2">Insulin receptor</fullName>
    </submittedName>
</protein>
<keyword evidence="2" id="KW-0675">Receptor</keyword>
<reference evidence="2" key="1">
    <citation type="journal article" date="2021" name="Proc. Natl. Acad. Sci. U.S.A.">
        <title>A Catalog of Tens of Thousands of Viruses from Human Metagenomes Reveals Hidden Associations with Chronic Diseases.</title>
        <authorList>
            <person name="Tisza M.J."/>
            <person name="Buck C.B."/>
        </authorList>
    </citation>
    <scope>NUCLEOTIDE SEQUENCE</scope>
    <source>
        <strain evidence="2">Ctah610</strain>
    </source>
</reference>
<feature type="transmembrane region" description="Helical" evidence="1">
    <location>
        <begin position="20"/>
        <end position="45"/>
    </location>
</feature>
<organism evidence="2">
    <name type="scientific">virus sp. ctah610</name>
    <dbReference type="NCBI Taxonomy" id="2826807"/>
    <lineage>
        <taxon>Viruses</taxon>
    </lineage>
</organism>
<proteinExistence type="predicted"/>